<dbReference type="InterPro" id="IPR036188">
    <property type="entry name" value="FAD/NAD-bd_sf"/>
</dbReference>
<dbReference type="InterPro" id="IPR000172">
    <property type="entry name" value="GMC_OxRdtase_N"/>
</dbReference>
<comment type="similarity">
    <text evidence="1 2">Belongs to the GMC oxidoreductase family.</text>
</comment>
<dbReference type="Pfam" id="PF00732">
    <property type="entry name" value="GMC_oxred_N"/>
    <property type="match status" value="1"/>
</dbReference>
<reference evidence="4" key="1">
    <citation type="journal article" date="2020" name="Stud. Mycol.">
        <title>101 Dothideomycetes genomes: a test case for predicting lifestyles and emergence of pathogens.</title>
        <authorList>
            <person name="Haridas S."/>
            <person name="Albert R."/>
            <person name="Binder M."/>
            <person name="Bloem J."/>
            <person name="Labutti K."/>
            <person name="Salamov A."/>
            <person name="Andreopoulos B."/>
            <person name="Baker S."/>
            <person name="Barry K."/>
            <person name="Bills G."/>
            <person name="Bluhm B."/>
            <person name="Cannon C."/>
            <person name="Castanera R."/>
            <person name="Culley D."/>
            <person name="Daum C."/>
            <person name="Ezra D."/>
            <person name="Gonzalez J."/>
            <person name="Henrissat B."/>
            <person name="Kuo A."/>
            <person name="Liang C."/>
            <person name="Lipzen A."/>
            <person name="Lutzoni F."/>
            <person name="Magnuson J."/>
            <person name="Mondo S."/>
            <person name="Nolan M."/>
            <person name="Ohm R."/>
            <person name="Pangilinan J."/>
            <person name="Park H.-J."/>
            <person name="Ramirez L."/>
            <person name="Alfaro M."/>
            <person name="Sun H."/>
            <person name="Tritt A."/>
            <person name="Yoshinaga Y."/>
            <person name="Zwiers L.-H."/>
            <person name="Turgeon B."/>
            <person name="Goodwin S."/>
            <person name="Spatafora J."/>
            <person name="Crous P."/>
            <person name="Grigoriev I."/>
        </authorList>
    </citation>
    <scope>NUCLEOTIDE SEQUENCE</scope>
    <source>
        <strain evidence="4">ATCC 16933</strain>
    </source>
</reference>
<dbReference type="SUPFAM" id="SSF54373">
    <property type="entry name" value="FAD-linked reductases, C-terminal domain"/>
    <property type="match status" value="1"/>
</dbReference>
<evidence type="ECO:0000313" key="5">
    <source>
        <dbReference type="Proteomes" id="UP000799766"/>
    </source>
</evidence>
<keyword evidence="2" id="KW-0274">FAD</keyword>
<protein>
    <submittedName>
        <fullName evidence="4">Cellobiose dehydrogenase</fullName>
    </submittedName>
</protein>
<dbReference type="Pfam" id="PF16010">
    <property type="entry name" value="CDH-cyt"/>
    <property type="match status" value="1"/>
</dbReference>
<dbReference type="PANTHER" id="PTHR47190">
    <property type="entry name" value="DEHYDROGENASE, PUTATIVE-RELATED"/>
    <property type="match status" value="1"/>
</dbReference>
<dbReference type="Gene3D" id="3.50.50.60">
    <property type="entry name" value="FAD/NAD(P)-binding domain"/>
    <property type="match status" value="1"/>
</dbReference>
<dbReference type="PROSITE" id="PS00623">
    <property type="entry name" value="GMC_OXRED_1"/>
    <property type="match status" value="1"/>
</dbReference>
<keyword evidence="5" id="KW-1185">Reference proteome</keyword>
<dbReference type="SUPFAM" id="SSF49344">
    <property type="entry name" value="CBD9-like"/>
    <property type="match status" value="1"/>
</dbReference>
<dbReference type="GO" id="GO:0016614">
    <property type="term" value="F:oxidoreductase activity, acting on CH-OH group of donors"/>
    <property type="evidence" value="ECO:0007669"/>
    <property type="project" value="InterPro"/>
</dbReference>
<dbReference type="Gene3D" id="2.60.40.1210">
    <property type="entry name" value="Cellobiose dehydrogenase, cytochrome domain"/>
    <property type="match status" value="1"/>
</dbReference>
<evidence type="ECO:0000259" key="3">
    <source>
        <dbReference type="PROSITE" id="PS00623"/>
    </source>
</evidence>
<evidence type="ECO:0000256" key="1">
    <source>
        <dbReference type="ARBA" id="ARBA00010790"/>
    </source>
</evidence>
<dbReference type="SUPFAM" id="SSF51905">
    <property type="entry name" value="FAD/NAD(P)-binding domain"/>
    <property type="match status" value="1"/>
</dbReference>
<dbReference type="FunFam" id="2.60.40.1210:FF:000004">
    <property type="entry name" value="Cellobiose dehydrogenase"/>
    <property type="match status" value="1"/>
</dbReference>
<dbReference type="InterPro" id="IPR053208">
    <property type="entry name" value="GMC_Oxidoreductase_CD"/>
</dbReference>
<keyword evidence="2" id="KW-0285">Flavoprotein</keyword>
<dbReference type="Proteomes" id="UP000799766">
    <property type="component" value="Unassembled WGS sequence"/>
</dbReference>
<proteinExistence type="inferred from homology"/>
<dbReference type="EMBL" id="MU001686">
    <property type="protein sequence ID" value="KAF2455665.1"/>
    <property type="molecule type" value="Genomic_DNA"/>
</dbReference>
<sequence>MRSHTDADTGITFWQATIPSTASTGGYEWGMALPEEDSTVNEYIGHLVGAIQSDTTGGWSGVAHGGGMTNHLLLVAWASDDYIMTSFRFATSYLEPAIYTGNATLTPISAKINATHFDLIYRCQWCWTWDHEGNTGTVAPSGDTVVEVMGWAQNLAAPVDPDDADSPLGQQHDNGFGLYGAQVQSARAADYYDWATMGMEETGGATTSTATATNNPSGPPACTPTSSYCSACESAATPLATYDYIVVGAGAGGIPVADRLSENGASVLLIEKGPPSSGRWGGSEFLSMKPSWLEGTNLTRFDVPGLCNEIWVDAAGIACPDTDQMAGCVLGGGTAVNAALWWRAPALDWDDNFPAGWKAGDVTHAEDRVFSRIPWTDRPSADGRLYQQQGFDVVASALAARGWSRVTPNEVPDAKNEVFGHTPYMFSHGERGGPMATYLVTASERDNFDLWMNTAVRRVVRDGSTITGVEIESSADGQCGTIAVTPGAGRVILSAGTFGTAKLLFRSGIGPRDQLEMVASSADGPTMIGNDSWIFLPVGENLHDHTNTDVVIAHPNVTHYDFYEAYDDPIPTDEDSYLGNRTGILTQAAPNIGPMFWQTIECSDGITRQLQWTARAEGSRGTNSTTSMTLSQYLGRGSTSRGRATITELLTMSVSDPPYLKTEGDIEAVTKGLQAVLDALGAFPGISFLAPTANQSVESYLETYPALPAVRRSNHWIGTAKMGEDSGLAAGNGTDAGAGTAVVDTDTRVYGTDNLHVVDASIFPGMMTTNPSALIVTVAEHAADRILALGAYGEASSDDDGTARRSLARRGG</sequence>
<evidence type="ECO:0000313" key="4">
    <source>
        <dbReference type="EMBL" id="KAF2455665.1"/>
    </source>
</evidence>
<feature type="domain" description="Glucose-methanol-choline oxidoreductase N-terminal" evidence="3">
    <location>
        <begin position="327"/>
        <end position="350"/>
    </location>
</feature>
<dbReference type="Pfam" id="PF05199">
    <property type="entry name" value="GMC_oxred_C"/>
    <property type="match status" value="1"/>
</dbReference>
<dbReference type="GO" id="GO:0050660">
    <property type="term" value="F:flavin adenine dinucleotide binding"/>
    <property type="evidence" value="ECO:0007669"/>
    <property type="project" value="InterPro"/>
</dbReference>
<dbReference type="Gene3D" id="3.30.410.10">
    <property type="entry name" value="Cholesterol Oxidase, domain 2"/>
    <property type="match status" value="1"/>
</dbReference>
<name>A0A6A6NV54_9PEZI</name>
<organism evidence="4 5">
    <name type="scientific">Lineolata rhizophorae</name>
    <dbReference type="NCBI Taxonomy" id="578093"/>
    <lineage>
        <taxon>Eukaryota</taxon>
        <taxon>Fungi</taxon>
        <taxon>Dikarya</taxon>
        <taxon>Ascomycota</taxon>
        <taxon>Pezizomycotina</taxon>
        <taxon>Dothideomycetes</taxon>
        <taxon>Dothideomycetes incertae sedis</taxon>
        <taxon>Lineolatales</taxon>
        <taxon>Lineolataceae</taxon>
        <taxon>Lineolata</taxon>
    </lineage>
</organism>
<gene>
    <name evidence="4" type="ORF">BDY21DRAFT_289241</name>
</gene>
<dbReference type="OrthoDB" id="413885at2759"/>
<accession>A0A6A6NV54</accession>
<dbReference type="InterPro" id="IPR007867">
    <property type="entry name" value="GMC_OxRtase_C"/>
</dbReference>
<evidence type="ECO:0000256" key="2">
    <source>
        <dbReference type="RuleBase" id="RU003968"/>
    </source>
</evidence>
<dbReference type="Pfam" id="PF13450">
    <property type="entry name" value="NAD_binding_8"/>
    <property type="match status" value="1"/>
</dbReference>
<dbReference type="AlphaFoldDB" id="A0A6A6NV54"/>
<dbReference type="PANTHER" id="PTHR47190:SF2">
    <property type="entry name" value="CELLOBIOSE DEHYDROGENASE (AFU_ORTHOLOGUE AFUA_2G17620)"/>
    <property type="match status" value="1"/>
</dbReference>
<dbReference type="CDD" id="cd09630">
    <property type="entry name" value="CDH_like_cytochrome"/>
    <property type="match status" value="1"/>
</dbReference>
<dbReference type="InterPro" id="IPR015920">
    <property type="entry name" value="Cellobiose_DH-like_cyt"/>
</dbReference>